<organism evidence="2 3">
    <name type="scientific">Malus domestica</name>
    <name type="common">Apple</name>
    <name type="synonym">Pyrus malus</name>
    <dbReference type="NCBI Taxonomy" id="3750"/>
    <lineage>
        <taxon>Eukaryota</taxon>
        <taxon>Viridiplantae</taxon>
        <taxon>Streptophyta</taxon>
        <taxon>Embryophyta</taxon>
        <taxon>Tracheophyta</taxon>
        <taxon>Spermatophyta</taxon>
        <taxon>Magnoliopsida</taxon>
        <taxon>eudicotyledons</taxon>
        <taxon>Gunneridae</taxon>
        <taxon>Pentapetalae</taxon>
        <taxon>rosids</taxon>
        <taxon>fabids</taxon>
        <taxon>Rosales</taxon>
        <taxon>Rosaceae</taxon>
        <taxon>Amygdaloideae</taxon>
        <taxon>Maleae</taxon>
        <taxon>Malus</taxon>
    </lineage>
</organism>
<sequence length="172" mass="19754">MQKGQNITSRPQTHLQQPAKRINSFSVPASFNVPTNHGSPKNNIFLRHFIKYIMCMFQIPTFHIQTEQTGFNINIEVELRFHHKGMNVHTQLEVRSPRTRFQIHGLRDSRLETTKGLKARGGRGSRHHGSWEREIESEMGHTVAGRRCAERQRLRMGSGNLGFGKDNGRVSD</sequence>
<proteinExistence type="predicted"/>
<feature type="compositionally biased region" description="Basic residues" evidence="1">
    <location>
        <begin position="117"/>
        <end position="128"/>
    </location>
</feature>
<keyword evidence="3" id="KW-1185">Reference proteome</keyword>
<gene>
    <name evidence="2" type="ORF">DVH24_000473</name>
</gene>
<evidence type="ECO:0000256" key="1">
    <source>
        <dbReference type="SAM" id="MobiDB-lite"/>
    </source>
</evidence>
<protein>
    <submittedName>
        <fullName evidence="2">Uncharacterized protein</fullName>
    </submittedName>
</protein>
<comment type="caution">
    <text evidence="2">The sequence shown here is derived from an EMBL/GenBank/DDBJ whole genome shotgun (WGS) entry which is preliminary data.</text>
</comment>
<feature type="region of interest" description="Disordered" evidence="1">
    <location>
        <begin position="117"/>
        <end position="137"/>
    </location>
</feature>
<feature type="region of interest" description="Disordered" evidence="1">
    <location>
        <begin position="1"/>
        <end position="20"/>
    </location>
</feature>
<evidence type="ECO:0000313" key="2">
    <source>
        <dbReference type="EMBL" id="RXH88874.1"/>
    </source>
</evidence>
<accession>A0A498J3I7</accession>
<dbReference type="Proteomes" id="UP000290289">
    <property type="component" value="Chromosome 9"/>
</dbReference>
<feature type="compositionally biased region" description="Polar residues" evidence="1">
    <location>
        <begin position="1"/>
        <end position="16"/>
    </location>
</feature>
<reference evidence="2 3" key="1">
    <citation type="submission" date="2018-10" db="EMBL/GenBank/DDBJ databases">
        <title>A high-quality apple genome assembly.</title>
        <authorList>
            <person name="Hu J."/>
        </authorList>
    </citation>
    <scope>NUCLEOTIDE SEQUENCE [LARGE SCALE GENOMIC DNA]</scope>
    <source>
        <strain evidence="3">cv. HFTH1</strain>
        <tissue evidence="2">Young leaf</tissue>
    </source>
</reference>
<dbReference type="AlphaFoldDB" id="A0A498J3I7"/>
<dbReference type="EMBL" id="RDQH01000335">
    <property type="protein sequence ID" value="RXH88874.1"/>
    <property type="molecule type" value="Genomic_DNA"/>
</dbReference>
<evidence type="ECO:0000313" key="3">
    <source>
        <dbReference type="Proteomes" id="UP000290289"/>
    </source>
</evidence>
<name>A0A498J3I7_MALDO</name>